<dbReference type="OrthoDB" id="319068at2"/>
<evidence type="ECO:0000313" key="2">
    <source>
        <dbReference type="EMBL" id="PJZ24208.1"/>
    </source>
</evidence>
<feature type="chain" id="PRO_5014857918" evidence="1">
    <location>
        <begin position="28"/>
        <end position="338"/>
    </location>
</feature>
<dbReference type="EMBL" id="NPDN01000010">
    <property type="protein sequence ID" value="PJZ24208.1"/>
    <property type="molecule type" value="Genomic_DNA"/>
</dbReference>
<dbReference type="RefSeq" id="WP_100708123.1">
    <property type="nucleotide sequence ID" value="NZ_NPDL01000001.1"/>
</dbReference>
<gene>
    <name evidence="2" type="ORF">CH357_17870</name>
</gene>
<dbReference type="InterPro" id="IPR016186">
    <property type="entry name" value="C-type_lectin-like/link_sf"/>
</dbReference>
<comment type="caution">
    <text evidence="2">The sequence shown here is derived from an EMBL/GenBank/DDBJ whole genome shotgun (WGS) entry which is preliminary data.</text>
</comment>
<dbReference type="SUPFAM" id="SSF56436">
    <property type="entry name" value="C-type lectin-like"/>
    <property type="match status" value="1"/>
</dbReference>
<proteinExistence type="predicted"/>
<feature type="signal peptide" evidence="1">
    <location>
        <begin position="1"/>
        <end position="27"/>
    </location>
</feature>
<dbReference type="Gene3D" id="3.10.100.10">
    <property type="entry name" value="Mannose-Binding Protein A, subunit A"/>
    <property type="match status" value="1"/>
</dbReference>
<evidence type="ECO:0000313" key="3">
    <source>
        <dbReference type="Proteomes" id="UP000232196"/>
    </source>
</evidence>
<keyword evidence="3" id="KW-1185">Reference proteome</keyword>
<name>A0A2M9X940_9LEPT</name>
<dbReference type="InterPro" id="IPR016187">
    <property type="entry name" value="CTDL_fold"/>
</dbReference>
<organism evidence="2 3">
    <name type="scientific">Leptospira hartskeerlii</name>
    <dbReference type="NCBI Taxonomy" id="2023177"/>
    <lineage>
        <taxon>Bacteria</taxon>
        <taxon>Pseudomonadati</taxon>
        <taxon>Spirochaetota</taxon>
        <taxon>Spirochaetia</taxon>
        <taxon>Leptospirales</taxon>
        <taxon>Leptospiraceae</taxon>
        <taxon>Leptospira</taxon>
    </lineage>
</organism>
<protein>
    <submittedName>
        <fullName evidence="2">Uncharacterized protein</fullName>
    </submittedName>
</protein>
<keyword evidence="1" id="KW-0732">Signal</keyword>
<accession>A0A2M9X940</accession>
<sequence length="338" mass="36298">MNSNPKILFRFIPIVSLFSLFSFCNQANPINLDGSSSAAGVLLNVVLPSIIGTEIVPEGLPQLSSNVMYDAGNTYIDLTFSEQNSVDENFTMQIESYTTVSSPSFVGYNTFTLPANTGTHSVGFALNADDDNCLDRSGDKFSFRITKDSTGDTFVYDVTVKDGDYCIFGSSAKTLAQLGGLGAMDNHCKNLASAKGLPRNSAYYKAMVGALSTTYGDRNPGETLSSTSFFRANKRYVRKQGNGTWVKVFSIGGTWPLSSDFDNPLIDSGEYWTGMHSGWGRMDNNTCLNGTESWTNASSSSSGNLGTSSVVTGDAAYMTLSSCDSPLALPFICVYSPN</sequence>
<dbReference type="AlphaFoldDB" id="A0A2M9X940"/>
<dbReference type="Proteomes" id="UP000232196">
    <property type="component" value="Unassembled WGS sequence"/>
</dbReference>
<evidence type="ECO:0000256" key="1">
    <source>
        <dbReference type="SAM" id="SignalP"/>
    </source>
</evidence>
<reference evidence="2 3" key="1">
    <citation type="submission" date="2017-07" db="EMBL/GenBank/DDBJ databases">
        <title>Leptospira spp. isolated from tropical soils.</title>
        <authorList>
            <person name="Thibeaux R."/>
            <person name="Iraola G."/>
            <person name="Ferres I."/>
            <person name="Bierque E."/>
            <person name="Girault D."/>
            <person name="Soupe-Gilbert M.-E."/>
            <person name="Picardeau M."/>
            <person name="Goarant C."/>
        </authorList>
    </citation>
    <scope>NUCLEOTIDE SEQUENCE [LARGE SCALE GENOMIC DNA]</scope>
    <source>
        <strain evidence="2 3">MCA1-C-A1</strain>
    </source>
</reference>